<accession>A0A1I0CEJ7</accession>
<organism evidence="1 2">
    <name type="scientific">Natronincola peptidivorans</name>
    <dbReference type="NCBI Taxonomy" id="426128"/>
    <lineage>
        <taxon>Bacteria</taxon>
        <taxon>Bacillati</taxon>
        <taxon>Bacillota</taxon>
        <taxon>Clostridia</taxon>
        <taxon>Peptostreptococcales</taxon>
        <taxon>Natronincolaceae</taxon>
        <taxon>Natronincola</taxon>
    </lineage>
</organism>
<dbReference type="EMBL" id="FOHU01000005">
    <property type="protein sequence ID" value="SET17528.1"/>
    <property type="molecule type" value="Genomic_DNA"/>
</dbReference>
<dbReference type="AlphaFoldDB" id="A0A1I0CEJ7"/>
<name>A0A1I0CEJ7_9FIRM</name>
<keyword evidence="2" id="KW-1185">Reference proteome</keyword>
<reference evidence="1 2" key="1">
    <citation type="submission" date="2016-10" db="EMBL/GenBank/DDBJ databases">
        <authorList>
            <person name="de Groot N.N."/>
        </authorList>
    </citation>
    <scope>NUCLEOTIDE SEQUENCE [LARGE SCALE GENOMIC DNA]</scope>
    <source>
        <strain evidence="1 2">DSM 18979</strain>
    </source>
</reference>
<sequence>MKNEELLKNIIRVKLQTMDVVTDMLPKEIREPVEELQRKLIKTIHEATEEYVEKSDIEKKEKKIKTIEIE</sequence>
<evidence type="ECO:0000313" key="2">
    <source>
        <dbReference type="Proteomes" id="UP000199568"/>
    </source>
</evidence>
<dbReference type="Proteomes" id="UP000199568">
    <property type="component" value="Unassembled WGS sequence"/>
</dbReference>
<dbReference type="STRING" id="426128.SAMN05660297_01607"/>
<protein>
    <submittedName>
        <fullName evidence="1">Uncharacterized protein</fullName>
    </submittedName>
</protein>
<evidence type="ECO:0000313" key="1">
    <source>
        <dbReference type="EMBL" id="SET17528.1"/>
    </source>
</evidence>
<gene>
    <name evidence="1" type="ORF">SAMN05660297_01607</name>
</gene>
<proteinExistence type="predicted"/>
<dbReference type="RefSeq" id="WP_090441953.1">
    <property type="nucleotide sequence ID" value="NZ_FOHU01000005.1"/>
</dbReference>